<sequence length="49" mass="5248">MELLRILIPVDGKAGHQLAAVILQLRLELSAGAKATATARVKGAARWRI</sequence>
<dbReference type="AlphaFoldDB" id="A0A919HX84"/>
<gene>
    <name evidence="1" type="ORF">KPZU09_55860</name>
</gene>
<dbReference type="EMBL" id="BNFF01000001">
    <property type="protein sequence ID" value="GHK55850.1"/>
    <property type="molecule type" value="Genomic_DNA"/>
</dbReference>
<dbReference type="Proteomes" id="UP000655094">
    <property type="component" value="Unassembled WGS sequence"/>
</dbReference>
<organism evidence="1 2">
    <name type="scientific">Klebsiella pneumoniae</name>
    <dbReference type="NCBI Taxonomy" id="573"/>
    <lineage>
        <taxon>Bacteria</taxon>
        <taxon>Pseudomonadati</taxon>
        <taxon>Pseudomonadota</taxon>
        <taxon>Gammaproteobacteria</taxon>
        <taxon>Enterobacterales</taxon>
        <taxon>Enterobacteriaceae</taxon>
        <taxon>Klebsiella/Raoultella group</taxon>
        <taxon>Klebsiella</taxon>
        <taxon>Klebsiella pneumoniae complex</taxon>
    </lineage>
</organism>
<evidence type="ECO:0000313" key="2">
    <source>
        <dbReference type="Proteomes" id="UP000655094"/>
    </source>
</evidence>
<name>A0A919HX84_KLEPN</name>
<proteinExistence type="predicted"/>
<evidence type="ECO:0000313" key="1">
    <source>
        <dbReference type="EMBL" id="GHK55850.1"/>
    </source>
</evidence>
<comment type="caution">
    <text evidence="1">The sequence shown here is derived from an EMBL/GenBank/DDBJ whole genome shotgun (WGS) entry which is preliminary data.</text>
</comment>
<reference evidence="1" key="1">
    <citation type="submission" date="2020-10" db="EMBL/GenBank/DDBJ databases">
        <title>Genome Sequence of ESBL Producing Zambian Clinical Strains.</title>
        <authorList>
            <person name="Shawa M."/>
            <person name="Furuta Y."/>
            <person name="Simbotwe M."/>
            <person name="Mulenga E."/>
            <person name="Mubanga M."/>
            <person name="Mulenga G."/>
            <person name="Kaile C."/>
            <person name="Zorigt T."/>
            <person name="Hang'ombe B."/>
            <person name="Higashi H."/>
        </authorList>
    </citation>
    <scope>NUCLEOTIDE SEQUENCE</scope>
    <source>
        <strain evidence="1">Zam_UTH_09</strain>
    </source>
</reference>
<accession>A0A919HX84</accession>
<protein>
    <submittedName>
        <fullName evidence="1">Uncharacterized protein</fullName>
    </submittedName>
</protein>